<name>A0A3B0Y1H5_9ZZZZ</name>
<proteinExistence type="predicted"/>
<gene>
    <name evidence="2" type="ORF">MNBD_GAMMA09-1610</name>
</gene>
<accession>A0A3B0Y1H5</accession>
<organism evidence="2">
    <name type="scientific">hydrothermal vent metagenome</name>
    <dbReference type="NCBI Taxonomy" id="652676"/>
    <lineage>
        <taxon>unclassified sequences</taxon>
        <taxon>metagenomes</taxon>
        <taxon>ecological metagenomes</taxon>
    </lineage>
</organism>
<feature type="compositionally biased region" description="Polar residues" evidence="1">
    <location>
        <begin position="67"/>
        <end position="81"/>
    </location>
</feature>
<dbReference type="EMBL" id="UOFI01000190">
    <property type="protein sequence ID" value="VAW70273.1"/>
    <property type="molecule type" value="Genomic_DNA"/>
</dbReference>
<reference evidence="2" key="1">
    <citation type="submission" date="2018-06" db="EMBL/GenBank/DDBJ databases">
        <authorList>
            <person name="Zhirakovskaya E."/>
        </authorList>
    </citation>
    <scope>NUCLEOTIDE SEQUENCE</scope>
</reference>
<sequence>MIRLAVLENSVKSGLQVCVFICLVIVPSYMQAVAAQGVFESRDKSQHALSGAELNQLKLEYQQKFNGRSQRNAQYKPSASPWNKKKQKQLQGRINWGECRDYALKKRNRCYREGRDAYRCERVYEARARLCDSGV</sequence>
<evidence type="ECO:0000256" key="1">
    <source>
        <dbReference type="SAM" id="MobiDB-lite"/>
    </source>
</evidence>
<protein>
    <submittedName>
        <fullName evidence="2">Uncharacterized protein</fullName>
    </submittedName>
</protein>
<feature type="region of interest" description="Disordered" evidence="1">
    <location>
        <begin position="67"/>
        <end position="87"/>
    </location>
</feature>
<evidence type="ECO:0000313" key="2">
    <source>
        <dbReference type="EMBL" id="VAW70273.1"/>
    </source>
</evidence>
<dbReference type="AlphaFoldDB" id="A0A3B0Y1H5"/>